<dbReference type="RefSeq" id="WP_191729173.1">
    <property type="nucleotide sequence ID" value="NZ_JACSQJ010000003.1"/>
</dbReference>
<gene>
    <name evidence="1" type="ORF">H9645_08015</name>
</gene>
<evidence type="ECO:0000313" key="1">
    <source>
        <dbReference type="EMBL" id="MBD7987973.1"/>
    </source>
</evidence>
<dbReference type="Proteomes" id="UP000647183">
    <property type="component" value="Unassembled WGS sequence"/>
</dbReference>
<keyword evidence="2" id="KW-1185">Reference proteome</keyword>
<sequence>MRRRRGTRASLLVAMVAVVAGVALVQGCNAVDRRPDPTSPPPGHGPYTGTVADWPLWFPRHYFGTDCFSVRACRIDYGGLPHLYETRQPTFESLGRPVEKVLRASTGPIRNFPPPAEVTWTTLDGVELSAIVDIAEIFADRLVRHPVPRDDIMRNAHIPFPGIILVVDGRTIHVYMSTWIPLKESRKPGNPVGDLHTGLVHVHSRTY</sequence>
<reference evidence="1 2" key="1">
    <citation type="submission" date="2020-08" db="EMBL/GenBank/DDBJ databases">
        <title>A Genomic Blueprint of the Chicken Gut Microbiome.</title>
        <authorList>
            <person name="Gilroy R."/>
            <person name="Ravi A."/>
            <person name="Getino M."/>
            <person name="Pursley I."/>
            <person name="Horton D.L."/>
            <person name="Alikhan N.-F."/>
            <person name="Baker D."/>
            <person name="Gharbi K."/>
            <person name="Hall N."/>
            <person name="Watson M."/>
            <person name="Adriaenssens E.M."/>
            <person name="Foster-Nyarko E."/>
            <person name="Jarju S."/>
            <person name="Secka A."/>
            <person name="Antonio M."/>
            <person name="Oren A."/>
            <person name="Chaudhuri R."/>
            <person name="La Ragione R.M."/>
            <person name="Hildebrand F."/>
            <person name="Pallen M.J."/>
        </authorList>
    </citation>
    <scope>NUCLEOTIDE SEQUENCE [LARGE SCALE GENOMIC DNA]</scope>
    <source>
        <strain evidence="1 2">Sa2BVA3</strain>
    </source>
</reference>
<organism evidence="1 2">
    <name type="scientific">Luteimonas colneyensis</name>
    <dbReference type="NCBI Taxonomy" id="2762230"/>
    <lineage>
        <taxon>Bacteria</taxon>
        <taxon>Pseudomonadati</taxon>
        <taxon>Pseudomonadota</taxon>
        <taxon>Gammaproteobacteria</taxon>
        <taxon>Lysobacterales</taxon>
        <taxon>Lysobacteraceae</taxon>
        <taxon>Luteimonas</taxon>
    </lineage>
</organism>
<proteinExistence type="predicted"/>
<dbReference type="EMBL" id="JACSQJ010000003">
    <property type="protein sequence ID" value="MBD7987973.1"/>
    <property type="molecule type" value="Genomic_DNA"/>
</dbReference>
<name>A0ABR8UJJ7_9GAMM</name>
<comment type="caution">
    <text evidence="1">The sequence shown here is derived from an EMBL/GenBank/DDBJ whole genome shotgun (WGS) entry which is preliminary data.</text>
</comment>
<accession>A0ABR8UJJ7</accession>
<protein>
    <recommendedName>
        <fullName evidence="3">GerMN domain-containing protein</fullName>
    </recommendedName>
</protein>
<dbReference type="PROSITE" id="PS51257">
    <property type="entry name" value="PROKAR_LIPOPROTEIN"/>
    <property type="match status" value="1"/>
</dbReference>
<evidence type="ECO:0000313" key="2">
    <source>
        <dbReference type="Proteomes" id="UP000647183"/>
    </source>
</evidence>
<evidence type="ECO:0008006" key="3">
    <source>
        <dbReference type="Google" id="ProtNLM"/>
    </source>
</evidence>